<dbReference type="Proteomes" id="UP001152795">
    <property type="component" value="Unassembled WGS sequence"/>
</dbReference>
<dbReference type="EMBL" id="CACRXK020050087">
    <property type="protein sequence ID" value="CAB4046329.1"/>
    <property type="molecule type" value="Genomic_DNA"/>
</dbReference>
<accession>A0A6S7LWK9</accession>
<reference evidence="2" key="1">
    <citation type="submission" date="2020-04" db="EMBL/GenBank/DDBJ databases">
        <authorList>
            <person name="Alioto T."/>
            <person name="Alioto T."/>
            <person name="Gomez Garrido J."/>
        </authorList>
    </citation>
    <scope>NUCLEOTIDE SEQUENCE</scope>
    <source>
        <strain evidence="2">A484AB</strain>
    </source>
</reference>
<feature type="compositionally biased region" description="Basic and acidic residues" evidence="1">
    <location>
        <begin position="106"/>
        <end position="117"/>
    </location>
</feature>
<evidence type="ECO:0000313" key="3">
    <source>
        <dbReference type="Proteomes" id="UP001152795"/>
    </source>
</evidence>
<sequence length="154" mass="17142">ISSSLLALKTKFSVSCSRLESFLDEYKDFDSSTTRASVASSISCKMEKILEALTRNFELFCEAIPEDDSSESASSSEVFANLLSKSDKFSIVLDTIIADNNPTPKPRADPTKSSKLPKVDIRPFDEVNPEIWFDQLSVQFKAAQILDEQQQFAS</sequence>
<feature type="region of interest" description="Disordered" evidence="1">
    <location>
        <begin position="98"/>
        <end position="117"/>
    </location>
</feature>
<proteinExistence type="predicted"/>
<name>A0A6S7LWK9_PARCT</name>
<comment type="caution">
    <text evidence="2">The sequence shown here is derived from an EMBL/GenBank/DDBJ whole genome shotgun (WGS) entry which is preliminary data.</text>
</comment>
<gene>
    <name evidence="2" type="ORF">PACLA_8A032478</name>
</gene>
<dbReference type="AlphaFoldDB" id="A0A6S7LWK9"/>
<keyword evidence="3" id="KW-1185">Reference proteome</keyword>
<evidence type="ECO:0000256" key="1">
    <source>
        <dbReference type="SAM" id="MobiDB-lite"/>
    </source>
</evidence>
<feature type="non-terminal residue" evidence="2">
    <location>
        <position position="1"/>
    </location>
</feature>
<feature type="non-terminal residue" evidence="2">
    <location>
        <position position="154"/>
    </location>
</feature>
<evidence type="ECO:0000313" key="2">
    <source>
        <dbReference type="EMBL" id="CAB4046329.1"/>
    </source>
</evidence>
<protein>
    <submittedName>
        <fullName evidence="2">Uncharacterized protein</fullName>
    </submittedName>
</protein>
<organism evidence="2 3">
    <name type="scientific">Paramuricea clavata</name>
    <name type="common">Red gorgonian</name>
    <name type="synonym">Violescent sea-whip</name>
    <dbReference type="NCBI Taxonomy" id="317549"/>
    <lineage>
        <taxon>Eukaryota</taxon>
        <taxon>Metazoa</taxon>
        <taxon>Cnidaria</taxon>
        <taxon>Anthozoa</taxon>
        <taxon>Octocorallia</taxon>
        <taxon>Malacalcyonacea</taxon>
        <taxon>Plexauridae</taxon>
        <taxon>Paramuricea</taxon>
    </lineage>
</organism>